<reference evidence="1 2" key="1">
    <citation type="submission" date="2013-11" db="EMBL/GenBank/DDBJ databases">
        <title>Single cell genomics of uncultured Tannerella BU063 (oral taxon 286).</title>
        <authorList>
            <person name="Beall C.J."/>
            <person name="Campbell A.G."/>
            <person name="Griffen A.L."/>
            <person name="Podar M."/>
            <person name="Leys E.J."/>
        </authorList>
    </citation>
    <scope>NUCLEOTIDE SEQUENCE [LARGE SCALE GENOMIC DNA]</scope>
    <source>
        <strain evidence="1">Cell 1/3</strain>
    </source>
</reference>
<evidence type="ECO:0000313" key="1">
    <source>
        <dbReference type="EMBL" id="ETK06496.1"/>
    </source>
</evidence>
<evidence type="ECO:0000313" key="2">
    <source>
        <dbReference type="Proteomes" id="UP000034982"/>
    </source>
</evidence>
<dbReference type="Proteomes" id="UP000034982">
    <property type="component" value="Unassembled WGS sequence"/>
</dbReference>
<gene>
    <name evidence="1" type="ORF">T230_12215</name>
</gene>
<accession>W2CJ25</accession>
<proteinExistence type="predicted"/>
<dbReference type="AlphaFoldDB" id="W2CJ25"/>
<protein>
    <submittedName>
        <fullName evidence="1">Uncharacterized protein</fullName>
    </submittedName>
</protein>
<comment type="caution">
    <text evidence="1">The sequence shown here is derived from an EMBL/GenBank/DDBJ whole genome shotgun (WGS) entry which is preliminary data.</text>
</comment>
<name>W2CJ25_9BACT</name>
<dbReference type="EMBL" id="AYYE01001175">
    <property type="protein sequence ID" value="ETK06496.1"/>
    <property type="molecule type" value="Genomic_DNA"/>
</dbReference>
<sequence length="73" mass="8026">MVYTAVGGGLYAEPAIRLPGRKDQHTKTGTLTLQDARLPCDKRMAYAVVREGLDTEPAIRLSDRKDSIQNQAP</sequence>
<organism evidence="1 2">
    <name type="scientific">Tannerella sp. oral taxon BU063 isolate Cell 1/3</name>
    <dbReference type="NCBI Taxonomy" id="1411022"/>
    <lineage>
        <taxon>Bacteria</taxon>
        <taxon>Pseudomonadati</taxon>
        <taxon>Bacteroidota</taxon>
        <taxon>Bacteroidia</taxon>
        <taxon>Bacteroidales</taxon>
        <taxon>Tannerellaceae</taxon>
        <taxon>Tannerella</taxon>
    </lineage>
</organism>